<dbReference type="NCBIfam" id="TIGR02098">
    <property type="entry name" value="MJ0042_CXXC"/>
    <property type="match status" value="1"/>
</dbReference>
<feature type="transmembrane region" description="Helical" evidence="2">
    <location>
        <begin position="126"/>
        <end position="146"/>
    </location>
</feature>
<keyword evidence="2" id="KW-0812">Transmembrane</keyword>
<sequence length="168" mass="18387">MRIACPDCQTLYEVPDHLLRAGARRLRCGQCGHGWTVQPPPQPEAQTPDPADEDETRERQFGHAVDAAAEAEIRVALQSEGEPPASEVRLPAPAEGEDRFADLVRAARNNTVELEPDKAERMRKQAANPGLVTVMLVLLVLAVIVVERHAVMRLIPASATLFHALHLA</sequence>
<dbReference type="AlphaFoldDB" id="A0A0D6PG18"/>
<protein>
    <recommendedName>
        <fullName evidence="3">Zinc finger/thioredoxin putative domain-containing protein</fullName>
    </recommendedName>
</protein>
<comment type="caution">
    <text evidence="4">The sequence shown here is derived from an EMBL/GenBank/DDBJ whole genome shotgun (WGS) entry which is preliminary data.</text>
</comment>
<feature type="region of interest" description="Disordered" evidence="1">
    <location>
        <begin position="34"/>
        <end position="60"/>
    </location>
</feature>
<proteinExistence type="predicted"/>
<dbReference type="Pfam" id="PF13717">
    <property type="entry name" value="Zn_ribbon_4"/>
    <property type="match status" value="1"/>
</dbReference>
<evidence type="ECO:0000256" key="1">
    <source>
        <dbReference type="SAM" id="MobiDB-lite"/>
    </source>
</evidence>
<accession>A0A0D6PG18</accession>
<evidence type="ECO:0000313" key="4">
    <source>
        <dbReference type="EMBL" id="GAN80138.1"/>
    </source>
</evidence>
<reference evidence="4 5" key="1">
    <citation type="submission" date="2012-11" db="EMBL/GenBank/DDBJ databases">
        <title>Whole genome sequence of Acidocella aminolytica 101 = DSM 11237.</title>
        <authorList>
            <person name="Azuma Y."/>
            <person name="Higashiura N."/>
            <person name="Hirakawa H."/>
            <person name="Matsushita K."/>
        </authorList>
    </citation>
    <scope>NUCLEOTIDE SEQUENCE [LARGE SCALE GENOMIC DNA]</scope>
    <source>
        <strain evidence="5">101 / DSM 11237</strain>
    </source>
</reference>
<organism evidence="4 5">
    <name type="scientific">Acidocella aminolytica 101 = DSM 11237</name>
    <dbReference type="NCBI Taxonomy" id="1120923"/>
    <lineage>
        <taxon>Bacteria</taxon>
        <taxon>Pseudomonadati</taxon>
        <taxon>Pseudomonadota</taxon>
        <taxon>Alphaproteobacteria</taxon>
        <taxon>Acetobacterales</taxon>
        <taxon>Acidocellaceae</taxon>
        <taxon>Acidocella</taxon>
    </lineage>
</organism>
<evidence type="ECO:0000259" key="3">
    <source>
        <dbReference type="Pfam" id="PF13717"/>
    </source>
</evidence>
<evidence type="ECO:0000313" key="5">
    <source>
        <dbReference type="Proteomes" id="UP000032668"/>
    </source>
</evidence>
<dbReference type="InterPro" id="IPR011723">
    <property type="entry name" value="Znf/thioredoxin_put"/>
</dbReference>
<feature type="domain" description="Zinc finger/thioredoxin putative" evidence="3">
    <location>
        <begin position="1"/>
        <end position="36"/>
    </location>
</feature>
<evidence type="ECO:0000256" key="2">
    <source>
        <dbReference type="SAM" id="Phobius"/>
    </source>
</evidence>
<dbReference type="STRING" id="1120923.SAMN02746095_01458"/>
<keyword evidence="2" id="KW-1133">Transmembrane helix</keyword>
<keyword evidence="2" id="KW-0472">Membrane</keyword>
<name>A0A0D6PG18_9PROT</name>
<keyword evidence="5" id="KW-1185">Reference proteome</keyword>
<dbReference type="Proteomes" id="UP000032668">
    <property type="component" value="Unassembled WGS sequence"/>
</dbReference>
<dbReference type="EMBL" id="BANC01000039">
    <property type="protein sequence ID" value="GAN80138.1"/>
    <property type="molecule type" value="Genomic_DNA"/>
</dbReference>
<gene>
    <name evidence="4" type="ORF">Aam_039_020</name>
</gene>